<keyword evidence="4 14" id="KW-0812">Transmembrane</keyword>
<dbReference type="FunFam" id="3.30.200.20:FF:000328">
    <property type="entry name" value="Leucine-rich repeat protein kinase family protein"/>
    <property type="match status" value="1"/>
</dbReference>
<evidence type="ECO:0000256" key="3">
    <source>
        <dbReference type="ARBA" id="ARBA00022679"/>
    </source>
</evidence>
<evidence type="ECO:0000256" key="5">
    <source>
        <dbReference type="ARBA" id="ARBA00022729"/>
    </source>
</evidence>
<dbReference type="SUPFAM" id="SSF56112">
    <property type="entry name" value="Protein kinase-like (PK-like)"/>
    <property type="match status" value="1"/>
</dbReference>
<keyword evidence="6" id="KW-0677">Repeat</keyword>
<dbReference type="EMBL" id="JACMSC010000190">
    <property type="protein sequence ID" value="KAG6466178.1"/>
    <property type="molecule type" value="Genomic_DNA"/>
</dbReference>
<comment type="subcellular location">
    <subcellularLocation>
        <location evidence="1">Cell membrane</location>
        <topology evidence="1">Single-pass membrane protein</topology>
    </subcellularLocation>
</comment>
<dbReference type="GO" id="GO:0005886">
    <property type="term" value="C:plasma membrane"/>
    <property type="evidence" value="ECO:0007669"/>
    <property type="project" value="UniProtKB-SubCell"/>
</dbReference>
<accession>A0A8J5B8B2</accession>
<dbReference type="SMART" id="SM00220">
    <property type="entry name" value="S_TKc"/>
    <property type="match status" value="1"/>
</dbReference>
<keyword evidence="10 14" id="KW-1133">Transmembrane helix</keyword>
<evidence type="ECO:0000313" key="16">
    <source>
        <dbReference type="EMBL" id="KAG6466178.1"/>
    </source>
</evidence>
<keyword evidence="9 13" id="KW-0067">ATP-binding</keyword>
<dbReference type="PROSITE" id="PS00107">
    <property type="entry name" value="PROTEIN_KINASE_ATP"/>
    <property type="match status" value="1"/>
</dbReference>
<reference evidence="16 17" key="1">
    <citation type="submission" date="2020-08" db="EMBL/GenBank/DDBJ databases">
        <title>Plant Genome Project.</title>
        <authorList>
            <person name="Zhang R.-G."/>
        </authorList>
    </citation>
    <scope>NUCLEOTIDE SEQUENCE [LARGE SCALE GENOMIC DNA]</scope>
    <source>
        <tissue evidence="16">Rhizome</tissue>
    </source>
</reference>
<keyword evidence="2" id="KW-0723">Serine/threonine-protein kinase</keyword>
<evidence type="ECO:0000256" key="4">
    <source>
        <dbReference type="ARBA" id="ARBA00022692"/>
    </source>
</evidence>
<gene>
    <name evidence="16" type="ORF">ZIOFF_076020</name>
</gene>
<dbReference type="Pfam" id="PF07714">
    <property type="entry name" value="PK_Tyr_Ser-Thr"/>
    <property type="match status" value="1"/>
</dbReference>
<keyword evidence="12" id="KW-0325">Glycoprotein</keyword>
<evidence type="ECO:0000256" key="13">
    <source>
        <dbReference type="PROSITE-ProRule" id="PRU10141"/>
    </source>
</evidence>
<dbReference type="InterPro" id="IPR008271">
    <property type="entry name" value="Ser/Thr_kinase_AS"/>
</dbReference>
<sequence length="541" mass="59982">MSLLVSYSDLSHNFLNGTITSTFNGLHKLQRVSLQNNQLVGSVPSSIWQSRAFNPNDTLILNFQNNSLTNITAADCPSNVTVLLFGNPLCINASQLNIVHLCQPKSVNQTSEGPTTYQNTCPPCPVDEHYERNPLSMSCQCSLPLTVAFRLKSPGISDFPPYMKDFESHLTSLLHLLSHQLYIESYMWESGPRLNMSLKLFPNSSSLFNSSEVVRLAGTLASWEIHISDVYGPYELLSLSRGPRESDSSKSRLSKGALAGILLGAIVGAASLSVMLTVLIMRKHPRYYSISRKKSSVTTLKLNNVKCFTFEEMVLATRNFCKSTQVGQGGYGKVYKGTLDDGRLVAIKRALEGTLQGSKEFLTEIEFLSRLHHRNLVSLVGYCDEQNEQMLVYEFMCNGTLRDHLSEKRNESLSFSKRLHIALGSARGILYLHCEADPPVFHRDIKASNILLDSKFHAKVADFGISRLAPVPDKDGSIPGYVSTVVKGTPVSDRIQKEKLPEISLKILELGSQGGIWTTRRSFQRSFVPWTYGVVGGCKAS</sequence>
<dbReference type="GO" id="GO:0005524">
    <property type="term" value="F:ATP binding"/>
    <property type="evidence" value="ECO:0007669"/>
    <property type="project" value="UniProtKB-UniRule"/>
</dbReference>
<dbReference type="Gene3D" id="3.30.200.20">
    <property type="entry name" value="Phosphorylase Kinase, domain 1"/>
    <property type="match status" value="1"/>
</dbReference>
<keyword evidence="3" id="KW-0808">Transferase</keyword>
<name>A0A8J5B8B2_ZINOF</name>
<evidence type="ECO:0000256" key="8">
    <source>
        <dbReference type="ARBA" id="ARBA00022777"/>
    </source>
</evidence>
<dbReference type="AlphaFoldDB" id="A0A8J5B8B2"/>
<protein>
    <recommendedName>
        <fullName evidence="15">Protein kinase domain-containing protein</fullName>
    </recommendedName>
</protein>
<evidence type="ECO:0000256" key="11">
    <source>
        <dbReference type="ARBA" id="ARBA00023136"/>
    </source>
</evidence>
<evidence type="ECO:0000256" key="9">
    <source>
        <dbReference type="ARBA" id="ARBA00022840"/>
    </source>
</evidence>
<dbReference type="Gene3D" id="3.80.10.10">
    <property type="entry name" value="Ribonuclease Inhibitor"/>
    <property type="match status" value="1"/>
</dbReference>
<evidence type="ECO:0000256" key="2">
    <source>
        <dbReference type="ARBA" id="ARBA00022527"/>
    </source>
</evidence>
<dbReference type="InterPro" id="IPR011009">
    <property type="entry name" value="Kinase-like_dom_sf"/>
</dbReference>
<evidence type="ECO:0000256" key="14">
    <source>
        <dbReference type="SAM" id="Phobius"/>
    </source>
</evidence>
<evidence type="ECO:0000256" key="10">
    <source>
        <dbReference type="ARBA" id="ARBA00022989"/>
    </source>
</evidence>
<keyword evidence="5" id="KW-0732">Signal</keyword>
<dbReference type="InterPro" id="IPR000719">
    <property type="entry name" value="Prot_kinase_dom"/>
</dbReference>
<feature type="domain" description="Protein kinase" evidence="15">
    <location>
        <begin position="320"/>
        <end position="541"/>
    </location>
</feature>
<evidence type="ECO:0000256" key="7">
    <source>
        <dbReference type="ARBA" id="ARBA00022741"/>
    </source>
</evidence>
<dbReference type="PROSITE" id="PS50011">
    <property type="entry name" value="PROTEIN_KINASE_DOM"/>
    <property type="match status" value="1"/>
</dbReference>
<evidence type="ECO:0000256" key="6">
    <source>
        <dbReference type="ARBA" id="ARBA00022737"/>
    </source>
</evidence>
<keyword evidence="8" id="KW-0418">Kinase</keyword>
<keyword evidence="7 13" id="KW-0547">Nucleotide-binding</keyword>
<evidence type="ECO:0000256" key="1">
    <source>
        <dbReference type="ARBA" id="ARBA00004162"/>
    </source>
</evidence>
<dbReference type="InterPro" id="IPR032675">
    <property type="entry name" value="LRR_dom_sf"/>
</dbReference>
<evidence type="ECO:0000313" key="17">
    <source>
        <dbReference type="Proteomes" id="UP000734854"/>
    </source>
</evidence>
<evidence type="ECO:0000259" key="15">
    <source>
        <dbReference type="PROSITE" id="PS50011"/>
    </source>
</evidence>
<dbReference type="InterPro" id="IPR001245">
    <property type="entry name" value="Ser-Thr/Tyr_kinase_cat_dom"/>
</dbReference>
<dbReference type="Gene3D" id="1.10.510.10">
    <property type="entry name" value="Transferase(Phosphotransferase) domain 1"/>
    <property type="match status" value="1"/>
</dbReference>
<feature type="transmembrane region" description="Helical" evidence="14">
    <location>
        <begin position="257"/>
        <end position="281"/>
    </location>
</feature>
<dbReference type="Proteomes" id="UP000734854">
    <property type="component" value="Unassembled WGS sequence"/>
</dbReference>
<proteinExistence type="predicted"/>
<keyword evidence="11 14" id="KW-0472">Membrane</keyword>
<feature type="binding site" evidence="13">
    <location>
        <position position="348"/>
    </location>
    <ligand>
        <name>ATP</name>
        <dbReference type="ChEBI" id="CHEBI:30616"/>
    </ligand>
</feature>
<dbReference type="PROSITE" id="PS00108">
    <property type="entry name" value="PROTEIN_KINASE_ST"/>
    <property type="match status" value="1"/>
</dbReference>
<comment type="caution">
    <text evidence="16">The sequence shown here is derived from an EMBL/GenBank/DDBJ whole genome shotgun (WGS) entry which is preliminary data.</text>
</comment>
<dbReference type="GO" id="GO:0004674">
    <property type="term" value="F:protein serine/threonine kinase activity"/>
    <property type="evidence" value="ECO:0007669"/>
    <property type="project" value="UniProtKB-KW"/>
</dbReference>
<evidence type="ECO:0000256" key="12">
    <source>
        <dbReference type="ARBA" id="ARBA00023180"/>
    </source>
</evidence>
<dbReference type="PANTHER" id="PTHR45974">
    <property type="entry name" value="RECEPTOR-LIKE PROTEIN 55"/>
    <property type="match status" value="1"/>
</dbReference>
<organism evidence="16 17">
    <name type="scientific">Zingiber officinale</name>
    <name type="common">Ginger</name>
    <name type="synonym">Amomum zingiber</name>
    <dbReference type="NCBI Taxonomy" id="94328"/>
    <lineage>
        <taxon>Eukaryota</taxon>
        <taxon>Viridiplantae</taxon>
        <taxon>Streptophyta</taxon>
        <taxon>Embryophyta</taxon>
        <taxon>Tracheophyta</taxon>
        <taxon>Spermatophyta</taxon>
        <taxon>Magnoliopsida</taxon>
        <taxon>Liliopsida</taxon>
        <taxon>Zingiberales</taxon>
        <taxon>Zingiberaceae</taxon>
        <taxon>Zingiber</taxon>
    </lineage>
</organism>
<keyword evidence="17" id="KW-1185">Reference proteome</keyword>
<dbReference type="SUPFAM" id="SSF52058">
    <property type="entry name" value="L domain-like"/>
    <property type="match status" value="1"/>
</dbReference>
<dbReference type="PANTHER" id="PTHR45974:SF234">
    <property type="entry name" value="PROTEIN KINASE DOMAIN-CONTAINING PROTEIN"/>
    <property type="match status" value="1"/>
</dbReference>
<dbReference type="InterPro" id="IPR017441">
    <property type="entry name" value="Protein_kinase_ATP_BS"/>
</dbReference>